<dbReference type="Pfam" id="PF00135">
    <property type="entry name" value="COesterase"/>
    <property type="match status" value="1"/>
</dbReference>
<keyword evidence="5" id="KW-1185">Reference proteome</keyword>
<dbReference type="GeneID" id="300552168"/>
<sequence>MHPQQVPPLQSPRTPHSRNPWVVNTSSGPIKGHKENGVVAFRGIPYAEPPIGPLRFKRARPIAPWTEVYHADRSGPFCAQYRPAPKKTGGRRFGSEDCLWLNVVVPDANAKAGEVFNREAHRPIVVWIHGGSNVHGSAAQPMFSGEYFASSMDCVFVAVNYRVGILGQLAVGEGTYGPDNVETNPGHSDLIAAIQWIHSNAAAFGADPDRLTIMGESSGGSMVNALLATPSLRDIVRGAISQSPAGNMVHSRRHAKEWTDRAARWFYRLEREQRLPVKERTRVRVDPPELSSAALREATQAMLTADAAILGQLSDELVRYQAANPHSIPGPFAPLIDNDLLPRHPLAPGATLDIPLLTGTNLNEYDMMRLEPNPRRVQRQRANNFARVHGERGMEILEKHYASASSRLMTGRFFGDSIFTAPTWQLARNHAPGKAWLYRLDTTTPFLRRAGIGSMHALDLPILFRRYREDKGRVALLMGGREDLHATSVAMHDRWRAFIHDGDPGFAPYSTDFSTLIFDATLPRAEQLQTDPQSELRQAWERVDLSELLG</sequence>
<dbReference type="InterPro" id="IPR002018">
    <property type="entry name" value="CarbesteraseB"/>
</dbReference>
<protein>
    <submittedName>
        <fullName evidence="4">Carboxylesterase</fullName>
    </submittedName>
</protein>
<feature type="domain" description="Carboxylesterase type B" evidence="3">
    <location>
        <begin position="22"/>
        <end position="506"/>
    </location>
</feature>
<evidence type="ECO:0000256" key="2">
    <source>
        <dbReference type="SAM" id="MobiDB-lite"/>
    </source>
</evidence>
<evidence type="ECO:0000259" key="3">
    <source>
        <dbReference type="Pfam" id="PF00135"/>
    </source>
</evidence>
<evidence type="ECO:0000313" key="5">
    <source>
        <dbReference type="Proteomes" id="UP000030145"/>
    </source>
</evidence>
<dbReference type="EMBL" id="JRVJ01000010">
    <property type="protein sequence ID" value="KGM18652.1"/>
    <property type="molecule type" value="Genomic_DNA"/>
</dbReference>
<evidence type="ECO:0000313" key="4">
    <source>
        <dbReference type="EMBL" id="KGM18652.1"/>
    </source>
</evidence>
<dbReference type="RefSeq" id="WP_035114679.1">
    <property type="nucleotide sequence ID" value="NZ_CP047046.1"/>
</dbReference>
<reference evidence="4 5" key="1">
    <citation type="submission" date="2014-10" db="EMBL/GenBank/DDBJ databases">
        <title>Whole Genome sequence of Corynebacterium auriscanis strain CIP 106629.</title>
        <authorList>
            <person name="Hassan S.S."/>
            <person name="Jamal S.B."/>
            <person name="Tiwari S."/>
            <person name="Oliveira L.D.C."/>
            <person name="Souza F."/>
            <person name="Mariano D.C."/>
            <person name="Almeida S."/>
            <person name="Dorella F."/>
            <person name="Pereira F."/>
            <person name="Carvalho A."/>
            <person name="Leal C.A."/>
            <person name="Soares S.D.C."/>
            <person name="Figueiredo H.C."/>
            <person name="Silva A."/>
            <person name="Azevedo V.A."/>
        </authorList>
    </citation>
    <scope>NUCLEOTIDE SEQUENCE [LARGE SCALE GENOMIC DNA]</scope>
    <source>
        <strain evidence="4 5">CIP 106629</strain>
    </source>
</reference>
<dbReference type="PANTHER" id="PTHR43918">
    <property type="entry name" value="ACETYLCHOLINESTERASE"/>
    <property type="match status" value="1"/>
</dbReference>
<evidence type="ECO:0000256" key="1">
    <source>
        <dbReference type="ARBA" id="ARBA00022801"/>
    </source>
</evidence>
<feature type="region of interest" description="Disordered" evidence="2">
    <location>
        <begin position="1"/>
        <end position="29"/>
    </location>
</feature>
<comment type="caution">
    <text evidence="4">The sequence shown here is derived from an EMBL/GenBank/DDBJ whole genome shotgun (WGS) entry which is preliminary data.</text>
</comment>
<dbReference type="SUPFAM" id="SSF53474">
    <property type="entry name" value="alpha/beta-Hydrolases"/>
    <property type="match status" value="1"/>
</dbReference>
<dbReference type="ESTHER" id="9cory-a0a0a2dlj7">
    <property type="family name" value="Carb_B_Bacteria"/>
</dbReference>
<organism evidence="4 5">
    <name type="scientific">Corynebacterium auriscanis</name>
    <dbReference type="NCBI Taxonomy" id="99807"/>
    <lineage>
        <taxon>Bacteria</taxon>
        <taxon>Bacillati</taxon>
        <taxon>Actinomycetota</taxon>
        <taxon>Actinomycetes</taxon>
        <taxon>Mycobacteriales</taxon>
        <taxon>Corynebacteriaceae</taxon>
        <taxon>Corynebacterium</taxon>
    </lineage>
</organism>
<dbReference type="PANTHER" id="PTHR43918:SF4">
    <property type="entry name" value="CARBOXYLIC ESTER HYDROLASE"/>
    <property type="match status" value="1"/>
</dbReference>
<dbReference type="InterPro" id="IPR050654">
    <property type="entry name" value="AChE-related_enzymes"/>
</dbReference>
<name>A0A0A2DLJ7_9CORY</name>
<dbReference type="AlphaFoldDB" id="A0A0A2DLJ7"/>
<accession>A0A0A2DLJ7</accession>
<proteinExistence type="predicted"/>
<dbReference type="Gene3D" id="3.40.50.1820">
    <property type="entry name" value="alpha/beta hydrolase"/>
    <property type="match status" value="1"/>
</dbReference>
<feature type="compositionally biased region" description="Pro residues" evidence="2">
    <location>
        <begin position="1"/>
        <end position="10"/>
    </location>
</feature>
<gene>
    <name evidence="4" type="ORF">MA47_06430</name>
</gene>
<dbReference type="InterPro" id="IPR029058">
    <property type="entry name" value="AB_hydrolase_fold"/>
</dbReference>
<keyword evidence="1" id="KW-0378">Hydrolase</keyword>
<dbReference type="GO" id="GO:0052689">
    <property type="term" value="F:carboxylic ester hydrolase activity"/>
    <property type="evidence" value="ECO:0007669"/>
    <property type="project" value="TreeGrafter"/>
</dbReference>
<dbReference type="Proteomes" id="UP000030145">
    <property type="component" value="Unassembled WGS sequence"/>
</dbReference>